<dbReference type="SUPFAM" id="SSF46955">
    <property type="entry name" value="Putative DNA-binding domain"/>
    <property type="match status" value="1"/>
</dbReference>
<dbReference type="PANTHER" id="PTHR30204:SF89">
    <property type="entry name" value="HTH MERR-TYPE DOMAIN-CONTAINING PROTEIN"/>
    <property type="match status" value="1"/>
</dbReference>
<sequence>MKIGEVVDSLRGEFPALSVSKVRYLEAEGLISPHRVGNGYRRYSTADVERLRYALTAQRDEYLPLSVIRERLLELDGTPDAPAPVARVVASGGHTVSGAFNAADLVHHSGASLDQIEELVTIGVITPDAHGRFDSRALTMVSLALKAGRLGLPLRNLRAVRGAAEREADAIELATQHKRNRSATAGEDAAAELAGVLADLHTSLLHHAVEALR</sequence>
<dbReference type="PANTHER" id="PTHR30204">
    <property type="entry name" value="REDOX-CYCLING DRUG-SENSING TRANSCRIPTIONAL ACTIVATOR SOXR"/>
    <property type="match status" value="1"/>
</dbReference>
<dbReference type="AlphaFoldDB" id="A0A1G9UMG7"/>
<dbReference type="EMBL" id="FNHU01000004">
    <property type="protein sequence ID" value="SDM60705.1"/>
    <property type="molecule type" value="Genomic_DNA"/>
</dbReference>
<evidence type="ECO:0000313" key="4">
    <source>
        <dbReference type="Proteomes" id="UP000199671"/>
    </source>
</evidence>
<dbReference type="Proteomes" id="UP000199671">
    <property type="component" value="Unassembled WGS sequence"/>
</dbReference>
<dbReference type="SMART" id="SM00422">
    <property type="entry name" value="HTH_MERR"/>
    <property type="match status" value="1"/>
</dbReference>
<keyword evidence="1" id="KW-0238">DNA-binding</keyword>
<dbReference type="Pfam" id="PF13411">
    <property type="entry name" value="MerR_1"/>
    <property type="match status" value="1"/>
</dbReference>
<protein>
    <submittedName>
        <fullName evidence="3">MerR family regulatory protein</fullName>
    </submittedName>
</protein>
<organism evidence="3 4">
    <name type="scientific">Actinomyces ruminicola</name>
    <dbReference type="NCBI Taxonomy" id="332524"/>
    <lineage>
        <taxon>Bacteria</taxon>
        <taxon>Bacillati</taxon>
        <taxon>Actinomycetota</taxon>
        <taxon>Actinomycetes</taxon>
        <taxon>Actinomycetales</taxon>
        <taxon>Actinomycetaceae</taxon>
        <taxon>Actinomyces</taxon>
    </lineage>
</organism>
<dbReference type="Gene3D" id="1.10.1660.10">
    <property type="match status" value="1"/>
</dbReference>
<dbReference type="OrthoDB" id="3191171at2"/>
<dbReference type="PROSITE" id="PS50937">
    <property type="entry name" value="HTH_MERR_2"/>
    <property type="match status" value="1"/>
</dbReference>
<dbReference type="CDD" id="cd00592">
    <property type="entry name" value="HTH_MerR-like"/>
    <property type="match status" value="1"/>
</dbReference>
<dbReference type="InterPro" id="IPR000551">
    <property type="entry name" value="MerR-type_HTH_dom"/>
</dbReference>
<accession>A0A1G9UMG7</accession>
<dbReference type="GO" id="GO:0003677">
    <property type="term" value="F:DNA binding"/>
    <property type="evidence" value="ECO:0007669"/>
    <property type="project" value="UniProtKB-KW"/>
</dbReference>
<evidence type="ECO:0000256" key="1">
    <source>
        <dbReference type="ARBA" id="ARBA00023125"/>
    </source>
</evidence>
<dbReference type="GO" id="GO:0003700">
    <property type="term" value="F:DNA-binding transcription factor activity"/>
    <property type="evidence" value="ECO:0007669"/>
    <property type="project" value="InterPro"/>
</dbReference>
<reference evidence="3 4" key="1">
    <citation type="submission" date="2016-10" db="EMBL/GenBank/DDBJ databases">
        <authorList>
            <person name="de Groot N.N."/>
        </authorList>
    </citation>
    <scope>NUCLEOTIDE SEQUENCE [LARGE SCALE GENOMIC DNA]</scope>
    <source>
        <strain evidence="3 4">KPR-7B</strain>
    </source>
</reference>
<feature type="domain" description="HTH merR-type" evidence="2">
    <location>
        <begin position="1"/>
        <end position="75"/>
    </location>
</feature>
<dbReference type="InterPro" id="IPR047057">
    <property type="entry name" value="MerR_fam"/>
</dbReference>
<evidence type="ECO:0000259" key="2">
    <source>
        <dbReference type="PROSITE" id="PS50937"/>
    </source>
</evidence>
<dbReference type="InterPro" id="IPR009061">
    <property type="entry name" value="DNA-bd_dom_put_sf"/>
</dbReference>
<evidence type="ECO:0000313" key="3">
    <source>
        <dbReference type="EMBL" id="SDM60705.1"/>
    </source>
</evidence>
<gene>
    <name evidence="3" type="ORF">SAMN04487766_104149</name>
</gene>
<proteinExistence type="predicted"/>
<name>A0A1G9UMG7_9ACTO</name>